<keyword evidence="3" id="KW-1185">Reference proteome</keyword>
<accession>A0A397JBL3</accession>
<dbReference type="Proteomes" id="UP000266861">
    <property type="component" value="Unassembled WGS sequence"/>
</dbReference>
<organism evidence="2 3">
    <name type="scientific">Diversispora epigaea</name>
    <dbReference type="NCBI Taxonomy" id="1348612"/>
    <lineage>
        <taxon>Eukaryota</taxon>
        <taxon>Fungi</taxon>
        <taxon>Fungi incertae sedis</taxon>
        <taxon>Mucoromycota</taxon>
        <taxon>Glomeromycotina</taxon>
        <taxon>Glomeromycetes</taxon>
        <taxon>Diversisporales</taxon>
        <taxon>Diversisporaceae</taxon>
        <taxon>Diversispora</taxon>
    </lineage>
</organism>
<dbReference type="EMBL" id="PQFF01000080">
    <property type="protein sequence ID" value="RHZ84218.1"/>
    <property type="molecule type" value="Genomic_DNA"/>
</dbReference>
<name>A0A397JBL3_9GLOM</name>
<evidence type="ECO:0000313" key="2">
    <source>
        <dbReference type="EMBL" id="RHZ84218.1"/>
    </source>
</evidence>
<reference evidence="2 3" key="1">
    <citation type="submission" date="2018-08" db="EMBL/GenBank/DDBJ databases">
        <title>Genome and evolution of the arbuscular mycorrhizal fungus Diversispora epigaea (formerly Glomus versiforme) and its bacterial endosymbionts.</title>
        <authorList>
            <person name="Sun X."/>
            <person name="Fei Z."/>
            <person name="Harrison M."/>
        </authorList>
    </citation>
    <scope>NUCLEOTIDE SEQUENCE [LARGE SCALE GENOMIC DNA]</scope>
    <source>
        <strain evidence="2 3">IT104</strain>
    </source>
</reference>
<feature type="signal peptide" evidence="1">
    <location>
        <begin position="1"/>
        <end position="24"/>
    </location>
</feature>
<dbReference type="AlphaFoldDB" id="A0A397JBL3"/>
<sequence>MNQKITFATILVAFSVFFICFTNASPIELSPRAPGDVAYVDFTKSIRGRATFTELYGKIVRALGQFSEGFPDRTSKYEYQISGLDRTVIPSTDIFPPGTIAFQEDHKNKTIKSFAGKTLTFYRNGKIIESEIIKLIK</sequence>
<evidence type="ECO:0000313" key="3">
    <source>
        <dbReference type="Proteomes" id="UP000266861"/>
    </source>
</evidence>
<protein>
    <submittedName>
        <fullName evidence="2">Uncharacterized protein</fullName>
    </submittedName>
</protein>
<comment type="caution">
    <text evidence="2">The sequence shown here is derived from an EMBL/GenBank/DDBJ whole genome shotgun (WGS) entry which is preliminary data.</text>
</comment>
<proteinExistence type="predicted"/>
<keyword evidence="1" id="KW-0732">Signal</keyword>
<feature type="chain" id="PRO_5017391016" evidence="1">
    <location>
        <begin position="25"/>
        <end position="137"/>
    </location>
</feature>
<gene>
    <name evidence="2" type="ORF">Glove_84g34</name>
</gene>
<dbReference type="OrthoDB" id="2427707at2759"/>
<evidence type="ECO:0000256" key="1">
    <source>
        <dbReference type="SAM" id="SignalP"/>
    </source>
</evidence>